<dbReference type="AlphaFoldDB" id="A0A2M7VG94"/>
<evidence type="ECO:0008006" key="4">
    <source>
        <dbReference type="Google" id="ProtNLM"/>
    </source>
</evidence>
<accession>A0A2M7VG94</accession>
<keyword evidence="1" id="KW-1133">Transmembrane helix</keyword>
<comment type="caution">
    <text evidence="2">The sequence shown here is derived from an EMBL/GenBank/DDBJ whole genome shotgun (WGS) entry which is preliminary data.</text>
</comment>
<dbReference type="Proteomes" id="UP000230405">
    <property type="component" value="Unassembled WGS sequence"/>
</dbReference>
<evidence type="ECO:0000313" key="3">
    <source>
        <dbReference type="Proteomes" id="UP000230405"/>
    </source>
</evidence>
<keyword evidence="1" id="KW-0472">Membrane</keyword>
<protein>
    <recommendedName>
        <fullName evidence="4">DUF3899 domain-containing protein</fullName>
    </recommendedName>
</protein>
<feature type="transmembrane region" description="Helical" evidence="1">
    <location>
        <begin position="120"/>
        <end position="139"/>
    </location>
</feature>
<organism evidence="2 3">
    <name type="scientific">Candidatus Komeilibacteria bacterium CG_4_10_14_0_2_um_filter_37_10</name>
    <dbReference type="NCBI Taxonomy" id="1974470"/>
    <lineage>
        <taxon>Bacteria</taxon>
        <taxon>Candidatus Komeiliibacteriota</taxon>
    </lineage>
</organism>
<dbReference type="EMBL" id="PFPO01000013">
    <property type="protein sequence ID" value="PIZ99740.1"/>
    <property type="molecule type" value="Genomic_DNA"/>
</dbReference>
<name>A0A2M7VG94_9BACT</name>
<evidence type="ECO:0000313" key="2">
    <source>
        <dbReference type="EMBL" id="PIZ99740.1"/>
    </source>
</evidence>
<keyword evidence="1" id="KW-0812">Transmembrane</keyword>
<feature type="transmembrane region" description="Helical" evidence="1">
    <location>
        <begin position="83"/>
        <end position="100"/>
    </location>
</feature>
<reference evidence="3" key="1">
    <citation type="submission" date="2017-09" db="EMBL/GenBank/DDBJ databases">
        <title>Depth-based differentiation of microbial function through sediment-hosted aquifers and enrichment of novel symbionts in the deep terrestrial subsurface.</title>
        <authorList>
            <person name="Probst A.J."/>
            <person name="Ladd B."/>
            <person name="Jarett J.K."/>
            <person name="Geller-Mcgrath D.E."/>
            <person name="Sieber C.M.K."/>
            <person name="Emerson J.B."/>
            <person name="Anantharaman K."/>
            <person name="Thomas B.C."/>
            <person name="Malmstrom R."/>
            <person name="Stieglmeier M."/>
            <person name="Klingl A."/>
            <person name="Woyke T."/>
            <person name="Ryan C.M."/>
            <person name="Banfield J.F."/>
        </authorList>
    </citation>
    <scope>NUCLEOTIDE SEQUENCE [LARGE SCALE GENOMIC DNA]</scope>
</reference>
<proteinExistence type="predicted"/>
<feature type="transmembrane region" description="Helical" evidence="1">
    <location>
        <begin position="21"/>
        <end position="42"/>
    </location>
</feature>
<feature type="transmembrane region" description="Helical" evidence="1">
    <location>
        <begin position="54"/>
        <end position="71"/>
    </location>
</feature>
<gene>
    <name evidence="2" type="ORF">COX77_00680</name>
</gene>
<sequence length="140" mass="15856">MIIVKIKLIYNKMKSKSSTVKNYRIISSVYFIIALIFLAGLFAPNDFTVDELTTYIFGLLSIGIGLWLIINHDRRLNLSSKKIFNFILPGIYNAGALADMKGSEKYFNDNFKEVLPKKNYFLGTIILLVGIIIAVVPFII</sequence>
<evidence type="ECO:0000256" key="1">
    <source>
        <dbReference type="SAM" id="Phobius"/>
    </source>
</evidence>